<accession>A0ABY5DK17</accession>
<organism evidence="2 3">
    <name type="scientific">Candidatus Comchoanobacter bicostacola</name>
    <dbReference type="NCBI Taxonomy" id="2919598"/>
    <lineage>
        <taxon>Bacteria</taxon>
        <taxon>Pseudomonadati</taxon>
        <taxon>Pseudomonadota</taxon>
        <taxon>Gammaproteobacteria</taxon>
        <taxon>Candidatus Comchoanobacterales</taxon>
        <taxon>Candidatus Comchoanobacteraceae</taxon>
        <taxon>Candidatus Comchoanobacter</taxon>
    </lineage>
</organism>
<sequence length="183" mass="20986">MGINDLCSIRETCRYFRDASGMYFNVFLNIKQQFEKDKRAADSEYALLLGQPMLYIQQLALAKFMDCVLQRVSENHSDMKCYWNDHYEIVWESIKNNNAWSFHYASDRLKACQEIAVAAVKINSRMIEDVDFSIQGAVWSEVRPKGVDCLYIVSNCCWSASKAMGACFTPVVYALCSQGACFR</sequence>
<evidence type="ECO:0000259" key="1">
    <source>
        <dbReference type="Pfam" id="PF13475"/>
    </source>
</evidence>
<dbReference type="Pfam" id="PF13475">
    <property type="entry name" value="DUF4116"/>
    <property type="match status" value="1"/>
</dbReference>
<protein>
    <submittedName>
        <fullName evidence="2">DUF4116 domain-containing protein</fullName>
    </submittedName>
</protein>
<keyword evidence="3" id="KW-1185">Reference proteome</keyword>
<reference evidence="2 3" key="1">
    <citation type="journal article" date="2022" name="Nat. Microbiol.">
        <title>The microbiome of a bacterivorous marine choanoflagellate contains a resource-demanding obligate bacterial associate.</title>
        <authorList>
            <person name="Needham D.M."/>
            <person name="Poirier C."/>
            <person name="Bachy C."/>
            <person name="George E.E."/>
            <person name="Wilken S."/>
            <person name="Yung C.C.M."/>
            <person name="Limardo A.J."/>
            <person name="Morando M."/>
            <person name="Sudek L."/>
            <person name="Malmstrom R.R."/>
            <person name="Keeling P.J."/>
            <person name="Santoro A.E."/>
            <person name="Worden A.Z."/>
        </authorList>
    </citation>
    <scope>NUCLEOTIDE SEQUENCE [LARGE SCALE GENOMIC DNA]</scope>
    <source>
        <strain evidence="2 3">Comchoano-1</strain>
    </source>
</reference>
<evidence type="ECO:0000313" key="3">
    <source>
        <dbReference type="Proteomes" id="UP001055955"/>
    </source>
</evidence>
<feature type="domain" description="DUF4116" evidence="1">
    <location>
        <begin position="88"/>
        <end position="134"/>
    </location>
</feature>
<dbReference type="RefSeq" id="WP_258568414.1">
    <property type="nucleotide sequence ID" value="NZ_CP092900.1"/>
</dbReference>
<evidence type="ECO:0000313" key="2">
    <source>
        <dbReference type="EMBL" id="UTC24629.1"/>
    </source>
</evidence>
<dbReference type="Proteomes" id="UP001055955">
    <property type="component" value="Chromosome"/>
</dbReference>
<name>A0ABY5DK17_9GAMM</name>
<dbReference type="InterPro" id="IPR025197">
    <property type="entry name" value="DUF4116"/>
</dbReference>
<dbReference type="EMBL" id="CP092900">
    <property type="protein sequence ID" value="UTC24629.1"/>
    <property type="molecule type" value="Genomic_DNA"/>
</dbReference>
<gene>
    <name evidence="2" type="ORF">MMH89_00415</name>
</gene>
<proteinExistence type="predicted"/>